<reference evidence="2 3" key="1">
    <citation type="submission" date="2023-07" db="EMBL/GenBank/DDBJ databases">
        <title>Genomic Encyclopedia of Type Strains, Phase IV (KMG-IV): sequencing the most valuable type-strain genomes for metagenomic binning, comparative biology and taxonomic classification.</title>
        <authorList>
            <person name="Goeker M."/>
        </authorList>
    </citation>
    <scope>NUCLEOTIDE SEQUENCE [LARGE SCALE GENOMIC DNA]</scope>
    <source>
        <strain evidence="2 3">DSM 9768</strain>
    </source>
</reference>
<sequence length="128" mass="14905">MIKKIRKKLITILLGAIIIFLAIGITLGAFYGKVWFQEGNPIPLLTSIVKLEFSNDNFVQYSTTPEAYISKSKGNRQELIEGKMGEKDWILIDQMGNAYFFEKKDERKVVTTRQYTRRYFVWEVEVEG</sequence>
<protein>
    <submittedName>
        <fullName evidence="2">Cytochrome c-type biogenesis protein CcmE</fullName>
    </submittedName>
</protein>
<accession>A0ABU0A2K5</accession>
<proteinExistence type="predicted"/>
<comment type="caution">
    <text evidence="2">The sequence shown here is derived from an EMBL/GenBank/DDBJ whole genome shotgun (WGS) entry which is preliminary data.</text>
</comment>
<name>A0ABU0A2K5_9BACI</name>
<dbReference type="EMBL" id="JAUSUG010000033">
    <property type="protein sequence ID" value="MDQ0257721.1"/>
    <property type="molecule type" value="Genomic_DNA"/>
</dbReference>
<keyword evidence="3" id="KW-1185">Reference proteome</keyword>
<dbReference type="RefSeq" id="WP_307331896.1">
    <property type="nucleotide sequence ID" value="NZ_JAUSUG010000033.1"/>
</dbReference>
<feature type="transmembrane region" description="Helical" evidence="1">
    <location>
        <begin position="12"/>
        <end position="32"/>
    </location>
</feature>
<gene>
    <name evidence="2" type="ORF">J2S74_005183</name>
</gene>
<evidence type="ECO:0000313" key="3">
    <source>
        <dbReference type="Proteomes" id="UP001230005"/>
    </source>
</evidence>
<evidence type="ECO:0000313" key="2">
    <source>
        <dbReference type="EMBL" id="MDQ0257721.1"/>
    </source>
</evidence>
<dbReference type="Proteomes" id="UP001230005">
    <property type="component" value="Unassembled WGS sequence"/>
</dbReference>
<keyword evidence="1" id="KW-0812">Transmembrane</keyword>
<organism evidence="2 3">
    <name type="scientific">Evansella vedderi</name>
    <dbReference type="NCBI Taxonomy" id="38282"/>
    <lineage>
        <taxon>Bacteria</taxon>
        <taxon>Bacillati</taxon>
        <taxon>Bacillota</taxon>
        <taxon>Bacilli</taxon>
        <taxon>Bacillales</taxon>
        <taxon>Bacillaceae</taxon>
        <taxon>Evansella</taxon>
    </lineage>
</organism>
<keyword evidence="1" id="KW-0472">Membrane</keyword>
<keyword evidence="1" id="KW-1133">Transmembrane helix</keyword>
<evidence type="ECO:0000256" key="1">
    <source>
        <dbReference type="SAM" id="Phobius"/>
    </source>
</evidence>